<evidence type="ECO:0000256" key="1">
    <source>
        <dbReference type="SAM" id="MobiDB-lite"/>
    </source>
</evidence>
<keyword evidence="2" id="KW-0812">Transmembrane</keyword>
<feature type="compositionally biased region" description="Low complexity" evidence="1">
    <location>
        <begin position="24"/>
        <end position="33"/>
    </location>
</feature>
<dbReference type="AlphaFoldDB" id="A0AAV0HPP1"/>
<name>A0AAV0HPP1_9ROSI</name>
<evidence type="ECO:0000256" key="2">
    <source>
        <dbReference type="SAM" id="Phobius"/>
    </source>
</evidence>
<keyword evidence="4" id="KW-1185">Reference proteome</keyword>
<organism evidence="3 4">
    <name type="scientific">Linum tenue</name>
    <dbReference type="NCBI Taxonomy" id="586396"/>
    <lineage>
        <taxon>Eukaryota</taxon>
        <taxon>Viridiplantae</taxon>
        <taxon>Streptophyta</taxon>
        <taxon>Embryophyta</taxon>
        <taxon>Tracheophyta</taxon>
        <taxon>Spermatophyta</taxon>
        <taxon>Magnoliopsida</taxon>
        <taxon>eudicotyledons</taxon>
        <taxon>Gunneridae</taxon>
        <taxon>Pentapetalae</taxon>
        <taxon>rosids</taxon>
        <taxon>fabids</taxon>
        <taxon>Malpighiales</taxon>
        <taxon>Linaceae</taxon>
        <taxon>Linum</taxon>
    </lineage>
</organism>
<dbReference type="EMBL" id="CAMGYJ010000002">
    <property type="protein sequence ID" value="CAI0386899.1"/>
    <property type="molecule type" value="Genomic_DNA"/>
</dbReference>
<proteinExistence type="predicted"/>
<protein>
    <submittedName>
        <fullName evidence="3">Uncharacterized protein</fullName>
    </submittedName>
</protein>
<accession>A0AAV0HPP1</accession>
<keyword evidence="2" id="KW-0472">Membrane</keyword>
<evidence type="ECO:0000313" key="4">
    <source>
        <dbReference type="Proteomes" id="UP001154282"/>
    </source>
</evidence>
<dbReference type="Proteomes" id="UP001154282">
    <property type="component" value="Unassembled WGS sequence"/>
</dbReference>
<feature type="region of interest" description="Disordered" evidence="1">
    <location>
        <begin position="1"/>
        <end position="33"/>
    </location>
</feature>
<evidence type="ECO:0000313" key="3">
    <source>
        <dbReference type="EMBL" id="CAI0386899.1"/>
    </source>
</evidence>
<gene>
    <name evidence="3" type="ORF">LITE_LOCUS5267</name>
</gene>
<reference evidence="3" key="1">
    <citation type="submission" date="2022-08" db="EMBL/GenBank/DDBJ databases">
        <authorList>
            <person name="Gutierrez-Valencia J."/>
        </authorList>
    </citation>
    <scope>NUCLEOTIDE SEQUENCE</scope>
</reference>
<feature type="transmembrane region" description="Helical" evidence="2">
    <location>
        <begin position="50"/>
        <end position="70"/>
    </location>
</feature>
<comment type="caution">
    <text evidence="3">The sequence shown here is derived from an EMBL/GenBank/DDBJ whole genome shotgun (WGS) entry which is preliminary data.</text>
</comment>
<feature type="compositionally biased region" description="Low complexity" evidence="1">
    <location>
        <begin position="1"/>
        <end position="17"/>
    </location>
</feature>
<keyword evidence="2" id="KW-1133">Transmembrane helix</keyword>
<sequence length="275" mass="29962">MVTFSSSSSDPLSPLLPQANSPSAADVDAITTTDPPPPPLPAVKLAGPKLIEFAIVALVFLLFFGGMWTVMSINASKPYSPSADVVSAFVSIKNNISNIGPAGMGRLLTANWAVTLDLDHSIFCCREAHLYQVEASVFHSAENRQYLLASTRRFYGSTADPKMEGSAALSIYLRAEQADVGEHVVAAISREVAAGGGNRLRFQILALVWVWVENDISQNRYYLARISCDPFWVGSPSITARNYWDTKKCQVQVTSQRKPAFLDTSSTRLNLTNTN</sequence>